<dbReference type="PROSITE" id="PS50943">
    <property type="entry name" value="HTH_CROC1"/>
    <property type="match status" value="1"/>
</dbReference>
<keyword evidence="1" id="KW-0175">Coiled coil</keyword>
<evidence type="ECO:0000259" key="2">
    <source>
        <dbReference type="PROSITE" id="PS50943"/>
    </source>
</evidence>
<gene>
    <name evidence="3" type="ORF">NCTC13834_02174</name>
</gene>
<proteinExistence type="predicted"/>
<dbReference type="SUPFAM" id="SSF47413">
    <property type="entry name" value="lambda repressor-like DNA-binding domains"/>
    <property type="match status" value="1"/>
</dbReference>
<feature type="coiled-coil region" evidence="1">
    <location>
        <begin position="196"/>
        <end position="270"/>
    </location>
</feature>
<feature type="domain" description="HTH cro/C1-type" evidence="2">
    <location>
        <begin position="7"/>
        <end position="52"/>
    </location>
</feature>
<protein>
    <submittedName>
        <fullName evidence="3">Lambda repressor-like protein</fullName>
    </submittedName>
</protein>
<name>A0A380GNU1_9STAP</name>
<sequence>MALNEMLKNLRKSKNYSLRELSEASNVSHSYIYRLEDGKVKHPDKEKLLAIAFTLDPTNKDDTYLKMLKSASLDCSNAENELNEYTQKQLDKISDYKEITNEVINGMKTFNNYMRVVKGQKGQKAKEIIELDEPYLDIRWLLTQNKYSIYYGEDPIKNAVGSEFLGNVFIINDDEKHRMLNELDSLKIHFEKEREYELYELEKNHEIRKIKKQNDEYQLIFDLLKNNINDSNVLMERLASIEGSREIFNAKEFHEEIEKAVEQQDALKLQRLVRMTTINELKQYLSEQN</sequence>
<dbReference type="GO" id="GO:0003677">
    <property type="term" value="F:DNA binding"/>
    <property type="evidence" value="ECO:0007669"/>
    <property type="project" value="InterPro"/>
</dbReference>
<organism evidence="3 4">
    <name type="scientific">Staphylococcus nepalensis</name>
    <dbReference type="NCBI Taxonomy" id="214473"/>
    <lineage>
        <taxon>Bacteria</taxon>
        <taxon>Bacillati</taxon>
        <taxon>Bacillota</taxon>
        <taxon>Bacilli</taxon>
        <taxon>Bacillales</taxon>
        <taxon>Staphylococcaceae</taxon>
        <taxon>Staphylococcus</taxon>
    </lineage>
</organism>
<dbReference type="EMBL" id="UHDS01000001">
    <property type="protein sequence ID" value="SUM55799.1"/>
    <property type="molecule type" value="Genomic_DNA"/>
</dbReference>
<dbReference type="InterPro" id="IPR001387">
    <property type="entry name" value="Cro/C1-type_HTH"/>
</dbReference>
<dbReference type="SMART" id="SM00530">
    <property type="entry name" value="HTH_XRE"/>
    <property type="match status" value="1"/>
</dbReference>
<evidence type="ECO:0000256" key="1">
    <source>
        <dbReference type="SAM" id="Coils"/>
    </source>
</evidence>
<dbReference type="CDD" id="cd00093">
    <property type="entry name" value="HTH_XRE"/>
    <property type="match status" value="1"/>
</dbReference>
<dbReference type="Pfam" id="PF01381">
    <property type="entry name" value="HTH_3"/>
    <property type="match status" value="1"/>
</dbReference>
<dbReference type="RefSeq" id="WP_160148685.1">
    <property type="nucleotide sequence ID" value="NZ_BMCF01000008.1"/>
</dbReference>
<dbReference type="AlphaFoldDB" id="A0A380GNU1"/>
<evidence type="ECO:0000313" key="4">
    <source>
        <dbReference type="Proteomes" id="UP000254412"/>
    </source>
</evidence>
<dbReference type="Proteomes" id="UP000254412">
    <property type="component" value="Unassembled WGS sequence"/>
</dbReference>
<dbReference type="InterPro" id="IPR010982">
    <property type="entry name" value="Lambda_DNA-bd_dom_sf"/>
</dbReference>
<accession>A0A380GNU1</accession>
<reference evidence="3 4" key="1">
    <citation type="submission" date="2018-06" db="EMBL/GenBank/DDBJ databases">
        <authorList>
            <consortium name="Pathogen Informatics"/>
            <person name="Doyle S."/>
        </authorList>
    </citation>
    <scope>NUCLEOTIDE SEQUENCE [LARGE SCALE GENOMIC DNA]</scope>
    <source>
        <strain evidence="3 4">NCTC13834</strain>
    </source>
</reference>
<evidence type="ECO:0000313" key="3">
    <source>
        <dbReference type="EMBL" id="SUM55799.1"/>
    </source>
</evidence>
<dbReference type="Gene3D" id="1.10.260.40">
    <property type="entry name" value="lambda repressor-like DNA-binding domains"/>
    <property type="match status" value="1"/>
</dbReference>